<dbReference type="InterPro" id="IPR021525">
    <property type="entry name" value="DUF3189"/>
</dbReference>
<organism evidence="1 2">
    <name type="scientific">Halobacteroides halobius (strain ATCC 35273 / DSM 5150 / MD-1)</name>
    <dbReference type="NCBI Taxonomy" id="748449"/>
    <lineage>
        <taxon>Bacteria</taxon>
        <taxon>Bacillati</taxon>
        <taxon>Bacillota</taxon>
        <taxon>Clostridia</taxon>
        <taxon>Halanaerobiales</taxon>
        <taxon>Halobacteroidaceae</taxon>
        <taxon>Halobacteroides</taxon>
    </lineage>
</organism>
<dbReference type="KEGG" id="hhl:Halha_1595"/>
<dbReference type="STRING" id="748449.Halha_1595"/>
<dbReference type="Pfam" id="PF11385">
    <property type="entry name" value="DUF3189"/>
    <property type="match status" value="1"/>
</dbReference>
<reference evidence="2" key="1">
    <citation type="submission" date="2012-02" db="EMBL/GenBank/DDBJ databases">
        <title>The complete genome of Halobacteroides halobius DSM 5150.</title>
        <authorList>
            <person name="Lucas S."/>
            <person name="Copeland A."/>
            <person name="Lapidus A."/>
            <person name="Glavina del Rio T."/>
            <person name="Dalin E."/>
            <person name="Tice H."/>
            <person name="Bruce D."/>
            <person name="Goodwin L."/>
            <person name="Pitluck S."/>
            <person name="Peters L."/>
            <person name="Mikhailova N."/>
            <person name="Gu W."/>
            <person name="Kyrpides N."/>
            <person name="Mavromatis K."/>
            <person name="Ivanova N."/>
            <person name="Brettin T."/>
            <person name="Detter J.C."/>
            <person name="Han C."/>
            <person name="Larimer F."/>
            <person name="Land M."/>
            <person name="Hauser L."/>
            <person name="Markowitz V."/>
            <person name="Cheng J.-F."/>
            <person name="Hugenholtz P."/>
            <person name="Woyke T."/>
            <person name="Wu D."/>
            <person name="Tindall B."/>
            <person name="Pomrenke H."/>
            <person name="Brambilla E."/>
            <person name="Klenk H.-P."/>
            <person name="Eisen J.A."/>
        </authorList>
    </citation>
    <scope>NUCLEOTIDE SEQUENCE [LARGE SCALE GENOMIC DNA]</scope>
    <source>
        <strain evidence="2">ATCC 35273 / DSM 5150 / MD-1</strain>
    </source>
</reference>
<evidence type="ECO:0008006" key="3">
    <source>
        <dbReference type="Google" id="ProtNLM"/>
    </source>
</evidence>
<name>L0KBR6_HALHC</name>
<evidence type="ECO:0000313" key="2">
    <source>
        <dbReference type="Proteomes" id="UP000010880"/>
    </source>
</evidence>
<sequence length="148" mass="16758">MKIVYLGYYQSGIALLTASFYLGFWQEKDDLNDQLETLIFTELSTEEKGKFISLGQDSLGNEVLVLGCQGQQAIVSRMLKGLTNMFTIDNELLIVDTTSVANLWIKVGVKLTRVGWNKTGLYLIKRGVKNNYLEIKQLTTKLKERINS</sequence>
<accession>L0KBR6</accession>
<evidence type="ECO:0000313" key="1">
    <source>
        <dbReference type="EMBL" id="AGB41533.1"/>
    </source>
</evidence>
<dbReference type="EMBL" id="CP003359">
    <property type="protein sequence ID" value="AGB41533.1"/>
    <property type="molecule type" value="Genomic_DNA"/>
</dbReference>
<dbReference type="Proteomes" id="UP000010880">
    <property type="component" value="Chromosome"/>
</dbReference>
<keyword evidence="2" id="KW-1185">Reference proteome</keyword>
<dbReference type="OrthoDB" id="1680616at2"/>
<gene>
    <name evidence="1" type="ordered locus">Halha_1595</name>
</gene>
<dbReference type="AlphaFoldDB" id="L0KBR6"/>
<protein>
    <recommendedName>
        <fullName evidence="3">DUF3189 domain-containing protein</fullName>
    </recommendedName>
</protein>
<proteinExistence type="predicted"/>
<dbReference type="RefSeq" id="WP_015327250.1">
    <property type="nucleotide sequence ID" value="NC_019978.1"/>
</dbReference>
<dbReference type="HOGENOM" id="CLU_1756283_0_0_9"/>